<dbReference type="KEGG" id="pll:I858_015735"/>
<dbReference type="AlphaFoldDB" id="A0A1B1S5I6"/>
<reference evidence="1" key="1">
    <citation type="submission" date="2016-10" db="EMBL/GenBank/DDBJ databases">
        <authorList>
            <person name="See-Too W.S."/>
        </authorList>
    </citation>
    <scope>NUCLEOTIDE SEQUENCE</scope>
    <source>
        <strain evidence="1">L10.15</strain>
    </source>
</reference>
<name>A0A1B1S5I6_9BACL</name>
<dbReference type="RefSeq" id="WP_065524787.1">
    <property type="nucleotide sequence ID" value="NZ_CP016540.2"/>
</dbReference>
<proteinExistence type="predicted"/>
<gene>
    <name evidence="1" type="ORF">I858_015735</name>
</gene>
<dbReference type="EMBL" id="CP016540">
    <property type="protein sequence ID" value="ANU28441.1"/>
    <property type="molecule type" value="Genomic_DNA"/>
</dbReference>
<keyword evidence="2" id="KW-1185">Reference proteome</keyword>
<evidence type="ECO:0000313" key="1">
    <source>
        <dbReference type="EMBL" id="ANU28441.1"/>
    </source>
</evidence>
<evidence type="ECO:0000313" key="2">
    <source>
        <dbReference type="Proteomes" id="UP000053354"/>
    </source>
</evidence>
<sequence length="121" mass="14340">MKTNDQLLLRYMYEAGYTEEEMFDTAKITKAGNSIGFFFFNLRLSTKGLINRIVSAFDQFKETVKDIWSGIKSQVTYLDEYWEVPSRKNNSIPLIDFRKRSSIQHQVLTRKPNHLIRKIIR</sequence>
<accession>A0A1B1S5I6</accession>
<protein>
    <submittedName>
        <fullName evidence="1">Uncharacterized protein</fullName>
    </submittedName>
</protein>
<dbReference type="STRING" id="1302659.I858_015735"/>
<organism evidence="1 2">
    <name type="scientific">Planococcus versutus</name>
    <dbReference type="NCBI Taxonomy" id="1302659"/>
    <lineage>
        <taxon>Bacteria</taxon>
        <taxon>Bacillati</taxon>
        <taxon>Bacillota</taxon>
        <taxon>Bacilli</taxon>
        <taxon>Bacillales</taxon>
        <taxon>Caryophanaceae</taxon>
        <taxon>Planococcus</taxon>
    </lineage>
</organism>
<dbReference type="Proteomes" id="UP000053354">
    <property type="component" value="Chromosome"/>
</dbReference>